<feature type="transmembrane region" description="Helical" evidence="8">
    <location>
        <begin position="61"/>
        <end position="85"/>
    </location>
</feature>
<dbReference type="Proteomes" id="UP001225957">
    <property type="component" value="Unassembled WGS sequence"/>
</dbReference>
<keyword evidence="4" id="KW-1003">Cell membrane</keyword>
<evidence type="ECO:0000313" key="9">
    <source>
        <dbReference type="EMBL" id="MDI5891543.1"/>
    </source>
</evidence>
<organism evidence="9 10">
    <name type="scientific">Halomonas rhizosphaerae</name>
    <dbReference type="NCBI Taxonomy" id="3043296"/>
    <lineage>
        <taxon>Bacteria</taxon>
        <taxon>Pseudomonadati</taxon>
        <taxon>Pseudomonadota</taxon>
        <taxon>Gammaproteobacteria</taxon>
        <taxon>Oceanospirillales</taxon>
        <taxon>Halomonadaceae</taxon>
        <taxon>Halomonas</taxon>
    </lineage>
</organism>
<evidence type="ECO:0000256" key="3">
    <source>
        <dbReference type="ARBA" id="ARBA00022448"/>
    </source>
</evidence>
<keyword evidence="7 8" id="KW-0472">Membrane</keyword>
<evidence type="ECO:0000256" key="2">
    <source>
        <dbReference type="ARBA" id="ARBA00009773"/>
    </source>
</evidence>
<keyword evidence="10" id="KW-1185">Reference proteome</keyword>
<reference evidence="9 10" key="1">
    <citation type="submission" date="2023-04" db="EMBL/GenBank/DDBJ databases">
        <title>Halomonas strains isolated from rhizosphere soil.</title>
        <authorList>
            <person name="Xu L."/>
            <person name="Sun J.-Q."/>
        </authorList>
    </citation>
    <scope>NUCLEOTIDE SEQUENCE [LARGE SCALE GENOMIC DNA]</scope>
    <source>
        <strain evidence="9 10">LR5S20</strain>
    </source>
</reference>
<feature type="transmembrane region" description="Helical" evidence="8">
    <location>
        <begin position="257"/>
        <end position="285"/>
    </location>
</feature>
<evidence type="ECO:0000256" key="8">
    <source>
        <dbReference type="SAM" id="Phobius"/>
    </source>
</evidence>
<comment type="similarity">
    <text evidence="2">Belongs to the autoinducer-2 exporter (AI-2E) (TC 2.A.86) family.</text>
</comment>
<dbReference type="EMBL" id="JASCQP010000026">
    <property type="protein sequence ID" value="MDI5891543.1"/>
    <property type="molecule type" value="Genomic_DNA"/>
</dbReference>
<feature type="transmembrane region" description="Helical" evidence="8">
    <location>
        <begin position="374"/>
        <end position="401"/>
    </location>
</feature>
<dbReference type="PANTHER" id="PTHR21716">
    <property type="entry name" value="TRANSMEMBRANE PROTEIN"/>
    <property type="match status" value="1"/>
</dbReference>
<evidence type="ECO:0000256" key="1">
    <source>
        <dbReference type="ARBA" id="ARBA00004651"/>
    </source>
</evidence>
<evidence type="ECO:0000256" key="6">
    <source>
        <dbReference type="ARBA" id="ARBA00022989"/>
    </source>
</evidence>
<evidence type="ECO:0000313" key="10">
    <source>
        <dbReference type="Proteomes" id="UP001225957"/>
    </source>
</evidence>
<dbReference type="RefSeq" id="WP_282735492.1">
    <property type="nucleotide sequence ID" value="NZ_JASCQP010000026.1"/>
</dbReference>
<evidence type="ECO:0000256" key="7">
    <source>
        <dbReference type="ARBA" id="ARBA00023136"/>
    </source>
</evidence>
<evidence type="ECO:0000256" key="4">
    <source>
        <dbReference type="ARBA" id="ARBA00022475"/>
    </source>
</evidence>
<dbReference type="PANTHER" id="PTHR21716:SF53">
    <property type="entry name" value="PERMEASE PERM-RELATED"/>
    <property type="match status" value="1"/>
</dbReference>
<comment type="subcellular location">
    <subcellularLocation>
        <location evidence="1">Cell membrane</location>
        <topology evidence="1">Multi-pass membrane protein</topology>
    </subcellularLocation>
</comment>
<comment type="caution">
    <text evidence="9">The sequence shown here is derived from an EMBL/GenBank/DDBJ whole genome shotgun (WGS) entry which is preliminary data.</text>
</comment>
<feature type="transmembrane region" description="Helical" evidence="8">
    <location>
        <begin position="209"/>
        <end position="236"/>
    </location>
</feature>
<sequence length="419" mass="46003">MASAMAGDGLLIFNKHEQLTQEFAMAHDRQEPLAGGAKVASQDPPELRPEQRLFNAAELRLFRYTTVLLSLVAMTSLIGIIVWSFGWVLNAFYNLLLSLSLAGILALVLYPVVEFLERKLRLPRLLAIILLLVIFFVGIGGLIFLLVPVVVKQFVQLMTVLPDTLASWQEYFSFHFPELSSMISTRMESNGGKESEAVVPGMEDPGRRIMSYLGLLAAISFVPLFLFFTLLSGNLLRGQATELLSIFHESTQQKTLYFMDVFVGYVTAFFQGQLIIAVCMGTLYAMSFTLIGLEYGVLVGLVLGLLNIVPFLGTLIGLLVVLPMAYLQSDGGIELLVLTGLVFAAVQLVESWLLTPKIMANRSGLHPALVVISLFFWGTVLGGIIGMVLAVPLTAFFVAIWGEIKSSLKRTLSSGDERP</sequence>
<keyword evidence="3" id="KW-0813">Transport</keyword>
<evidence type="ECO:0000256" key="5">
    <source>
        <dbReference type="ARBA" id="ARBA00022692"/>
    </source>
</evidence>
<dbReference type="Pfam" id="PF01594">
    <property type="entry name" value="AI-2E_transport"/>
    <property type="match status" value="1"/>
</dbReference>
<keyword evidence="6 8" id="KW-1133">Transmembrane helix</keyword>
<feature type="transmembrane region" description="Helical" evidence="8">
    <location>
        <begin position="91"/>
        <end position="113"/>
    </location>
</feature>
<protein>
    <submittedName>
        <fullName evidence="9">AI-2E family transporter</fullName>
    </submittedName>
</protein>
<accession>A0ABT6V237</accession>
<name>A0ABT6V237_9GAMM</name>
<feature type="transmembrane region" description="Helical" evidence="8">
    <location>
        <begin position="333"/>
        <end position="354"/>
    </location>
</feature>
<feature type="transmembrane region" description="Helical" evidence="8">
    <location>
        <begin position="297"/>
        <end position="321"/>
    </location>
</feature>
<feature type="transmembrane region" description="Helical" evidence="8">
    <location>
        <begin position="125"/>
        <end position="151"/>
    </location>
</feature>
<proteinExistence type="inferred from homology"/>
<dbReference type="InterPro" id="IPR002549">
    <property type="entry name" value="AI-2E-like"/>
</dbReference>
<keyword evidence="5 8" id="KW-0812">Transmembrane</keyword>
<gene>
    <name evidence="9" type="ORF">QLQ83_10580</name>
</gene>